<keyword evidence="3" id="KW-1185">Reference proteome</keyword>
<evidence type="ECO:0000313" key="3">
    <source>
        <dbReference type="Proteomes" id="UP000481153"/>
    </source>
</evidence>
<reference evidence="2 3" key="1">
    <citation type="submission" date="2019-07" db="EMBL/GenBank/DDBJ databases">
        <title>Genomics analysis of Aphanomyces spp. identifies a new class of oomycete effector associated with host adaptation.</title>
        <authorList>
            <person name="Gaulin E."/>
        </authorList>
    </citation>
    <scope>NUCLEOTIDE SEQUENCE [LARGE SCALE GENOMIC DNA]</scope>
    <source>
        <strain evidence="2 3">ATCC 201684</strain>
    </source>
</reference>
<dbReference type="EMBL" id="VJMJ01000167">
    <property type="protein sequence ID" value="KAF0729157.1"/>
    <property type="molecule type" value="Genomic_DNA"/>
</dbReference>
<accession>A0A6G0WP82</accession>
<dbReference type="AlphaFoldDB" id="A0A6G0WP82"/>
<proteinExistence type="predicted"/>
<evidence type="ECO:0000313" key="2">
    <source>
        <dbReference type="EMBL" id="KAF0729157.1"/>
    </source>
</evidence>
<keyword evidence="1" id="KW-1133">Transmembrane helix</keyword>
<evidence type="ECO:0000256" key="1">
    <source>
        <dbReference type="SAM" id="Phobius"/>
    </source>
</evidence>
<organism evidence="2 3">
    <name type="scientific">Aphanomyces euteiches</name>
    <dbReference type="NCBI Taxonomy" id="100861"/>
    <lineage>
        <taxon>Eukaryota</taxon>
        <taxon>Sar</taxon>
        <taxon>Stramenopiles</taxon>
        <taxon>Oomycota</taxon>
        <taxon>Saprolegniomycetes</taxon>
        <taxon>Saprolegniales</taxon>
        <taxon>Verrucalvaceae</taxon>
        <taxon>Aphanomyces</taxon>
    </lineage>
</organism>
<feature type="transmembrane region" description="Helical" evidence="1">
    <location>
        <begin position="71"/>
        <end position="92"/>
    </location>
</feature>
<evidence type="ECO:0008006" key="4">
    <source>
        <dbReference type="Google" id="ProtNLM"/>
    </source>
</evidence>
<protein>
    <recommendedName>
        <fullName evidence="4">MARVEL domain-containing protein</fullName>
    </recommendedName>
</protein>
<comment type="caution">
    <text evidence="2">The sequence shown here is derived from an EMBL/GenBank/DDBJ whole genome shotgun (WGS) entry which is preliminary data.</text>
</comment>
<name>A0A6G0WP82_9STRA</name>
<feature type="transmembrane region" description="Helical" evidence="1">
    <location>
        <begin position="33"/>
        <end position="59"/>
    </location>
</feature>
<feature type="transmembrane region" description="Helical" evidence="1">
    <location>
        <begin position="104"/>
        <end position="127"/>
    </location>
</feature>
<sequence length="153" mass="17081">MPPRPCQGHLVLRLAQCVLCGVGFLLSSTMTHAVAGCFALVMLFLLTFASGVYSVYIVRRQTWKPSQSIKWLFEIVFLILLVTCFAVLSATSSLFTCSEATCTWAYIVCIVVALSSLLQVLFIYDLYKTPKPVLAKQQSHTELETPQYPLEHV</sequence>
<gene>
    <name evidence="2" type="ORF">Ae201684_013135</name>
</gene>
<dbReference type="Proteomes" id="UP000481153">
    <property type="component" value="Unassembled WGS sequence"/>
</dbReference>
<feature type="transmembrane region" description="Helical" evidence="1">
    <location>
        <begin position="10"/>
        <end position="27"/>
    </location>
</feature>
<keyword evidence="1" id="KW-0812">Transmembrane</keyword>
<keyword evidence="1" id="KW-0472">Membrane</keyword>
<dbReference type="VEuPathDB" id="FungiDB:AeMF1_011572"/>